<gene>
    <name evidence="10" type="ORF">PoB_000498300</name>
</gene>
<evidence type="ECO:0000313" key="11">
    <source>
        <dbReference type="Proteomes" id="UP000735302"/>
    </source>
</evidence>
<keyword evidence="8" id="KW-0333">Golgi apparatus</keyword>
<evidence type="ECO:0000256" key="3">
    <source>
        <dbReference type="ARBA" id="ARBA00022676"/>
    </source>
</evidence>
<evidence type="ECO:0000256" key="2">
    <source>
        <dbReference type="ARBA" id="ARBA00008661"/>
    </source>
</evidence>
<keyword evidence="5" id="KW-0812">Transmembrane</keyword>
<comment type="caution">
    <text evidence="10">The sequence shown here is derived from an EMBL/GenBank/DDBJ whole genome shotgun (WGS) entry which is preliminary data.</text>
</comment>
<keyword evidence="9" id="KW-0472">Membrane</keyword>
<evidence type="ECO:0000256" key="5">
    <source>
        <dbReference type="ARBA" id="ARBA00022692"/>
    </source>
</evidence>
<dbReference type="InterPro" id="IPR002659">
    <property type="entry name" value="Glyco_trans_31"/>
</dbReference>
<keyword evidence="3" id="KW-0328">Glycosyltransferase</keyword>
<accession>A0AAV3Y7S6</accession>
<evidence type="ECO:0000256" key="9">
    <source>
        <dbReference type="ARBA" id="ARBA00023136"/>
    </source>
</evidence>
<reference evidence="10 11" key="1">
    <citation type="journal article" date="2021" name="Elife">
        <title>Chloroplast acquisition without the gene transfer in kleptoplastic sea slugs, Plakobranchus ocellatus.</title>
        <authorList>
            <person name="Maeda T."/>
            <person name="Takahashi S."/>
            <person name="Yoshida T."/>
            <person name="Shimamura S."/>
            <person name="Takaki Y."/>
            <person name="Nagai Y."/>
            <person name="Toyoda A."/>
            <person name="Suzuki Y."/>
            <person name="Arimoto A."/>
            <person name="Ishii H."/>
            <person name="Satoh N."/>
            <person name="Nishiyama T."/>
            <person name="Hasebe M."/>
            <person name="Maruyama T."/>
            <person name="Minagawa J."/>
            <person name="Obokata J."/>
            <person name="Shigenobu S."/>
        </authorList>
    </citation>
    <scope>NUCLEOTIDE SEQUENCE [LARGE SCALE GENOMIC DNA]</scope>
</reference>
<keyword evidence="4" id="KW-0808">Transferase</keyword>
<keyword evidence="6" id="KW-0735">Signal-anchor</keyword>
<name>A0AAV3Y7S6_9GAST</name>
<evidence type="ECO:0000256" key="7">
    <source>
        <dbReference type="ARBA" id="ARBA00022989"/>
    </source>
</evidence>
<evidence type="ECO:0000256" key="1">
    <source>
        <dbReference type="ARBA" id="ARBA00004323"/>
    </source>
</evidence>
<sequence>MLLKKIKRFLPTIVSILDTIIRAYKKLPKKTGVVQTQKLGSRNKDSRGTPRSNDLGVTWIPWFVLGRQHKHVYPKVVRKGRWRVGIEYPLPYYPLYIYGHSYIVSGSALKPMLQVLNRIPGVKNEDAFITGIVAKLNNISRLHSRAFAGPSYEQVLCNITKGYYVSLTYCCKEHLRTLYKHAVEGRCDKTKFKYIPTRHCRFFRHHHNDHHNDTVVRKPNINTKNLELLLNASSALIERMENLYFRDEEDDSVIEKNEEEEQ</sequence>
<proteinExistence type="inferred from homology"/>
<evidence type="ECO:0000313" key="10">
    <source>
        <dbReference type="EMBL" id="GFN78477.1"/>
    </source>
</evidence>
<dbReference type="EMBL" id="BLXT01000588">
    <property type="protein sequence ID" value="GFN78477.1"/>
    <property type="molecule type" value="Genomic_DNA"/>
</dbReference>
<dbReference type="GO" id="GO:0000139">
    <property type="term" value="C:Golgi membrane"/>
    <property type="evidence" value="ECO:0007669"/>
    <property type="project" value="UniProtKB-SubCell"/>
</dbReference>
<keyword evidence="7" id="KW-1133">Transmembrane helix</keyword>
<dbReference type="AlphaFoldDB" id="A0AAV3Y7S6"/>
<evidence type="ECO:0000256" key="6">
    <source>
        <dbReference type="ARBA" id="ARBA00022968"/>
    </source>
</evidence>
<dbReference type="GO" id="GO:0016758">
    <property type="term" value="F:hexosyltransferase activity"/>
    <property type="evidence" value="ECO:0007669"/>
    <property type="project" value="InterPro"/>
</dbReference>
<organism evidence="10 11">
    <name type="scientific">Plakobranchus ocellatus</name>
    <dbReference type="NCBI Taxonomy" id="259542"/>
    <lineage>
        <taxon>Eukaryota</taxon>
        <taxon>Metazoa</taxon>
        <taxon>Spiralia</taxon>
        <taxon>Lophotrochozoa</taxon>
        <taxon>Mollusca</taxon>
        <taxon>Gastropoda</taxon>
        <taxon>Heterobranchia</taxon>
        <taxon>Euthyneura</taxon>
        <taxon>Panpulmonata</taxon>
        <taxon>Sacoglossa</taxon>
        <taxon>Placobranchoidea</taxon>
        <taxon>Plakobranchidae</taxon>
        <taxon>Plakobranchus</taxon>
    </lineage>
</organism>
<comment type="similarity">
    <text evidence="2">Belongs to the glycosyltransferase 31 family.</text>
</comment>
<dbReference type="Pfam" id="PF01762">
    <property type="entry name" value="Galactosyl_T"/>
    <property type="match status" value="1"/>
</dbReference>
<protein>
    <submittedName>
        <fullName evidence="10">Hexosyltransferase</fullName>
    </submittedName>
</protein>
<evidence type="ECO:0000256" key="4">
    <source>
        <dbReference type="ARBA" id="ARBA00022679"/>
    </source>
</evidence>
<evidence type="ECO:0000256" key="8">
    <source>
        <dbReference type="ARBA" id="ARBA00023034"/>
    </source>
</evidence>
<comment type="subcellular location">
    <subcellularLocation>
        <location evidence="1">Golgi apparatus membrane</location>
        <topology evidence="1">Single-pass type II membrane protein</topology>
    </subcellularLocation>
</comment>
<keyword evidence="11" id="KW-1185">Reference proteome</keyword>
<dbReference type="Proteomes" id="UP000735302">
    <property type="component" value="Unassembled WGS sequence"/>
</dbReference>